<protein>
    <submittedName>
        <fullName evidence="2">Uncharacterized protein</fullName>
    </submittedName>
</protein>
<feature type="region of interest" description="Disordered" evidence="1">
    <location>
        <begin position="76"/>
        <end position="115"/>
    </location>
</feature>
<evidence type="ECO:0000313" key="2">
    <source>
        <dbReference type="EMBL" id="KAK1016310.1"/>
    </source>
</evidence>
<organism evidence="2 3">
    <name type="scientific">Friedmanniomyces endolithicus</name>
    <dbReference type="NCBI Taxonomy" id="329885"/>
    <lineage>
        <taxon>Eukaryota</taxon>
        <taxon>Fungi</taxon>
        <taxon>Dikarya</taxon>
        <taxon>Ascomycota</taxon>
        <taxon>Pezizomycotina</taxon>
        <taxon>Dothideomycetes</taxon>
        <taxon>Dothideomycetidae</taxon>
        <taxon>Mycosphaerellales</taxon>
        <taxon>Teratosphaeriaceae</taxon>
        <taxon>Friedmanniomyces</taxon>
    </lineage>
</organism>
<proteinExistence type="predicted"/>
<accession>A0AAN6L5N4</accession>
<dbReference type="AlphaFoldDB" id="A0AAN6L5N4"/>
<keyword evidence="3" id="KW-1185">Reference proteome</keyword>
<feature type="region of interest" description="Disordered" evidence="1">
    <location>
        <begin position="313"/>
        <end position="350"/>
    </location>
</feature>
<dbReference type="Proteomes" id="UP001175353">
    <property type="component" value="Unassembled WGS sequence"/>
</dbReference>
<gene>
    <name evidence="2" type="ORF">LTR91_000330</name>
</gene>
<evidence type="ECO:0000313" key="3">
    <source>
        <dbReference type="Proteomes" id="UP001175353"/>
    </source>
</evidence>
<name>A0AAN6L5N4_9PEZI</name>
<dbReference type="EMBL" id="JAUJLE010000001">
    <property type="protein sequence ID" value="KAK1016310.1"/>
    <property type="molecule type" value="Genomic_DNA"/>
</dbReference>
<comment type="caution">
    <text evidence="2">The sequence shown here is derived from an EMBL/GenBank/DDBJ whole genome shotgun (WGS) entry which is preliminary data.</text>
</comment>
<feature type="compositionally biased region" description="Basic and acidic residues" evidence="1">
    <location>
        <begin position="384"/>
        <end position="395"/>
    </location>
</feature>
<evidence type="ECO:0000256" key="1">
    <source>
        <dbReference type="SAM" id="MobiDB-lite"/>
    </source>
</evidence>
<feature type="compositionally biased region" description="Polar residues" evidence="1">
    <location>
        <begin position="337"/>
        <end position="348"/>
    </location>
</feature>
<feature type="region of interest" description="Disordered" evidence="1">
    <location>
        <begin position="369"/>
        <end position="402"/>
    </location>
</feature>
<sequence>MPAWEGWREDAVRQRPPATVPVVTGFTPINAPTSTASDCLMSVAGGNAGIRAHRGMPPKAVAQDHRRRGQIEQFALTASQGPHGPGAKKGKKRASTTSTPHGSKPRKKSTVSDDLVIKKAVTHKDGGAGTAPVEKPDIDKQAMTVTLNLPSPMRKRKRAQMDEGTGIAAQGALVPTRLVRIYANETSMDSVYSGSQRTSLAALNASSKYGATLYDSNTAASIQQDNVAFARSLLSSPAALDHAQSSGRVHGTAEERLHDDLGDALGSLESAARRQLSPMEEDDERDIMLETLAEDIDTSPVVQTPFEFTAETAGQLPTPAASDAPEQIKSVGEPNRPGSTKASRPQSQTEEDFMVLDSAEDHAMAEAFDIAENVMPRRSPTPPPRDRRQNVRDAQPDDDYGGALLTATEKDILVKVQANAQSRPKRIVRTAFPASVLDRSPIFGATNSTTLRVCFRVGEAKNAGCLAVRSNKNVLLELYARVTESRREGKPGRHQHLVFHDLYHDKPPYLTGTYDLWDQSRLWELDSRVFVKPKNEGVICRVIARMKRDGMKWKLEVLSIWEASRDDVEHVARIYVKASKDTLNGDSDE</sequence>
<reference evidence="2" key="1">
    <citation type="submission" date="2023-06" db="EMBL/GenBank/DDBJ databases">
        <title>Black Yeasts Isolated from many extreme environments.</title>
        <authorList>
            <person name="Coleine C."/>
            <person name="Stajich J.E."/>
            <person name="Selbmann L."/>
        </authorList>
    </citation>
    <scope>NUCLEOTIDE SEQUENCE</scope>
    <source>
        <strain evidence="2">CCFEE 5200</strain>
    </source>
</reference>